<feature type="domain" description="PH" evidence="2">
    <location>
        <begin position="354"/>
        <end position="450"/>
    </location>
</feature>
<dbReference type="InterPro" id="IPR011993">
    <property type="entry name" value="PH-like_dom_sf"/>
</dbReference>
<dbReference type="EMBL" id="CAMXCT010006579">
    <property type="protein sequence ID" value="CAI4016346.1"/>
    <property type="molecule type" value="Genomic_DNA"/>
</dbReference>
<dbReference type="AlphaFoldDB" id="A0A9P1GJM5"/>
<organism evidence="3">
    <name type="scientific">Cladocopium goreaui</name>
    <dbReference type="NCBI Taxonomy" id="2562237"/>
    <lineage>
        <taxon>Eukaryota</taxon>
        <taxon>Sar</taxon>
        <taxon>Alveolata</taxon>
        <taxon>Dinophyceae</taxon>
        <taxon>Suessiales</taxon>
        <taxon>Symbiodiniaceae</taxon>
        <taxon>Cladocopium</taxon>
    </lineage>
</organism>
<dbReference type="EMBL" id="CAMXCT030006579">
    <property type="protein sequence ID" value="CAL4803658.1"/>
    <property type="molecule type" value="Genomic_DNA"/>
</dbReference>
<comment type="caution">
    <text evidence="3">The sequence shown here is derived from an EMBL/GenBank/DDBJ whole genome shotgun (WGS) entry which is preliminary data.</text>
</comment>
<dbReference type="Gene3D" id="2.30.29.30">
    <property type="entry name" value="Pleckstrin-homology domain (PH domain)/Phosphotyrosine-binding domain (PTB)"/>
    <property type="match status" value="2"/>
</dbReference>
<dbReference type="Proteomes" id="UP001152797">
    <property type="component" value="Unassembled WGS sequence"/>
</dbReference>
<gene>
    <name evidence="3" type="ORF">C1SCF055_LOCUS41097</name>
</gene>
<name>A0A9P1GJM5_9DINO</name>
<evidence type="ECO:0000259" key="2">
    <source>
        <dbReference type="PROSITE" id="PS50003"/>
    </source>
</evidence>
<evidence type="ECO:0000313" key="3">
    <source>
        <dbReference type="EMBL" id="CAI4016346.1"/>
    </source>
</evidence>
<dbReference type="InterPro" id="IPR052227">
    <property type="entry name" value="Arf-Rho-GAP_ANK-PH_domain"/>
</dbReference>
<reference evidence="3" key="1">
    <citation type="submission" date="2022-10" db="EMBL/GenBank/DDBJ databases">
        <authorList>
            <person name="Chen Y."/>
            <person name="Dougan E. K."/>
            <person name="Chan C."/>
            <person name="Rhodes N."/>
            <person name="Thang M."/>
        </authorList>
    </citation>
    <scope>NUCLEOTIDE SEQUENCE</scope>
</reference>
<dbReference type="Pfam" id="PF00169">
    <property type="entry name" value="PH"/>
    <property type="match status" value="1"/>
</dbReference>
<protein>
    <submittedName>
        <fullName evidence="4">PH domain-containing protein DDB_G0274775</fullName>
    </submittedName>
</protein>
<keyword evidence="5" id="KW-1185">Reference proteome</keyword>
<dbReference type="SUPFAM" id="SSF50729">
    <property type="entry name" value="PH domain-like"/>
    <property type="match status" value="1"/>
</dbReference>
<dbReference type="OrthoDB" id="438310at2759"/>
<feature type="compositionally biased region" description="Basic and acidic residues" evidence="1">
    <location>
        <begin position="314"/>
        <end position="335"/>
    </location>
</feature>
<evidence type="ECO:0000313" key="5">
    <source>
        <dbReference type="Proteomes" id="UP001152797"/>
    </source>
</evidence>
<proteinExistence type="predicted"/>
<evidence type="ECO:0000256" key="1">
    <source>
        <dbReference type="SAM" id="MobiDB-lite"/>
    </source>
</evidence>
<dbReference type="PANTHER" id="PTHR45899:SF2">
    <property type="entry name" value="RHO GTPASE ACTIVATING PROTEIN AT 15B, ISOFORM C"/>
    <property type="match status" value="1"/>
</dbReference>
<feature type="region of interest" description="Disordered" evidence="1">
    <location>
        <begin position="235"/>
        <end position="340"/>
    </location>
</feature>
<dbReference type="Pfam" id="PF17292">
    <property type="entry name" value="POB3_N"/>
    <property type="match status" value="1"/>
</dbReference>
<accession>A0A9P1GJM5</accession>
<sequence>MLRCSDVICAGEAGQFRANSDSVGWRGSTGTTVVHPTSSIRRAEWFEGRLRLLCETDGEPDVFALDGFKDSDFDPLWKFLEQSCGVYLKKHRPKAALEEGDFDAAMRSIEDGADRVDEATTGSVQKKAKEADLMKRVEAVRDGLDQAVSGDKQALSRVFAANGCERIGRLRLVVDTVQLEVYNTDPRWQHLLSKCATIEAVLKELGTFRLWKPAEGHSESLLKRAMVKELRHCQGDDEVPEVQETKEVTPPAPQVQEAQADVNEPKAEAETKPVQPAQPKMPKVQPPLQPHPEPEPVPVAQKDKAVASQLPRNLRKEVAREDRDGSRSPKARESRDDADEKAERARRLLYTHPNSIFEGWVWKRSRFLKIWRRRWVVLLPGQLMSFKNRGDVDPTELVPAGSIFRVYSADGDVQQPRCFCVVVRQRNYYMVTDDETQKRTWMQEIEKELGFCLSSEAHCKEFGGGKVTQELS</sequence>
<dbReference type="SMART" id="SM00233">
    <property type="entry name" value="PH"/>
    <property type="match status" value="1"/>
</dbReference>
<reference evidence="4 5" key="2">
    <citation type="submission" date="2024-05" db="EMBL/GenBank/DDBJ databases">
        <authorList>
            <person name="Chen Y."/>
            <person name="Shah S."/>
            <person name="Dougan E. K."/>
            <person name="Thang M."/>
            <person name="Chan C."/>
        </authorList>
    </citation>
    <scope>NUCLEOTIDE SEQUENCE [LARGE SCALE GENOMIC DNA]</scope>
</reference>
<dbReference type="GO" id="GO:0005737">
    <property type="term" value="C:cytoplasm"/>
    <property type="evidence" value="ECO:0007669"/>
    <property type="project" value="TreeGrafter"/>
</dbReference>
<dbReference type="InterPro" id="IPR035417">
    <property type="entry name" value="SSRP1/POB3_N"/>
</dbReference>
<evidence type="ECO:0000313" key="4">
    <source>
        <dbReference type="EMBL" id="CAL4803658.1"/>
    </source>
</evidence>
<dbReference type="GO" id="GO:0005547">
    <property type="term" value="F:phosphatidylinositol-3,4,5-trisphosphate binding"/>
    <property type="evidence" value="ECO:0007669"/>
    <property type="project" value="TreeGrafter"/>
</dbReference>
<dbReference type="EMBL" id="CAMXCT020006579">
    <property type="protein sequence ID" value="CAL1169721.1"/>
    <property type="molecule type" value="Genomic_DNA"/>
</dbReference>
<feature type="compositionally biased region" description="Pro residues" evidence="1">
    <location>
        <begin position="284"/>
        <end position="297"/>
    </location>
</feature>
<dbReference type="InterPro" id="IPR001849">
    <property type="entry name" value="PH_domain"/>
</dbReference>
<dbReference type="PANTHER" id="PTHR45899">
    <property type="entry name" value="RHO GTPASE ACTIVATING PROTEIN AT 15B, ISOFORM C"/>
    <property type="match status" value="1"/>
</dbReference>
<dbReference type="PROSITE" id="PS50003">
    <property type="entry name" value="PH_DOMAIN"/>
    <property type="match status" value="1"/>
</dbReference>